<organism evidence="1 2">
    <name type="scientific">Paenibacillus plantiphilus</name>
    <dbReference type="NCBI Taxonomy" id="2905650"/>
    <lineage>
        <taxon>Bacteria</taxon>
        <taxon>Bacillati</taxon>
        <taxon>Bacillota</taxon>
        <taxon>Bacilli</taxon>
        <taxon>Bacillales</taxon>
        <taxon>Paenibacillaceae</taxon>
        <taxon>Paenibacillus</taxon>
    </lineage>
</organism>
<evidence type="ECO:0000313" key="1">
    <source>
        <dbReference type="EMBL" id="CAH1218365.1"/>
    </source>
</evidence>
<name>A0ABM9CP60_9BACL</name>
<accession>A0ABM9CP60</accession>
<dbReference type="Proteomes" id="UP000838686">
    <property type="component" value="Unassembled WGS sequence"/>
</dbReference>
<comment type="caution">
    <text evidence="1">The sequence shown here is derived from an EMBL/GenBank/DDBJ whole genome shotgun (WGS) entry which is preliminary data.</text>
</comment>
<reference evidence="1" key="1">
    <citation type="submission" date="2022-01" db="EMBL/GenBank/DDBJ databases">
        <authorList>
            <person name="Criscuolo A."/>
        </authorList>
    </citation>
    <scope>NUCLEOTIDE SEQUENCE</scope>
    <source>
        <strain evidence="1">CIP111893</strain>
    </source>
</reference>
<sequence>MGTFLDMRSSMNSNHSGAPGVSLSLTPALFGVIGLQTKNVANPIVTLAGTVGISGGLIGNTFTIQIVRGSTTFVPANVIYTAQMAIALSVANSSDIYSFTAQDLLAPAAAETIYTAFITGGPLAVLTGTRNGPEVFYGTASSTI</sequence>
<protein>
    <recommendedName>
        <fullName evidence="3">BclA C-terminal domain-containing protein</fullName>
    </recommendedName>
</protein>
<dbReference type="RefSeq" id="WP_236344863.1">
    <property type="nucleotide sequence ID" value="NZ_CAKMMF010000030.1"/>
</dbReference>
<evidence type="ECO:0008006" key="3">
    <source>
        <dbReference type="Google" id="ProtNLM"/>
    </source>
</evidence>
<keyword evidence="2" id="KW-1185">Reference proteome</keyword>
<proteinExistence type="predicted"/>
<dbReference type="EMBL" id="CAKMMF010000030">
    <property type="protein sequence ID" value="CAH1218365.1"/>
    <property type="molecule type" value="Genomic_DNA"/>
</dbReference>
<evidence type="ECO:0000313" key="2">
    <source>
        <dbReference type="Proteomes" id="UP000838686"/>
    </source>
</evidence>
<gene>
    <name evidence="1" type="ORF">PAECIP111893_04417</name>
</gene>